<reference evidence="2" key="2">
    <citation type="journal article" date="2014" name="Genome Announc.">
        <title>Complete Genome Sequence of Mycoplasma californicum Strain HAZ160_1 from Bovine Mastitic Milk in Japan.</title>
        <authorList>
            <person name="Hata E."/>
            <person name="Murakami K."/>
        </authorList>
    </citation>
    <scope>NUCLEOTIDE SEQUENCE</scope>
    <source>
        <strain evidence="2">HAZ160_1</strain>
    </source>
</reference>
<accession>A0AAT9F8K8</accession>
<keyword evidence="1" id="KW-1133">Transmembrane helix</keyword>
<organism evidence="2">
    <name type="scientific">Mycoplasmopsis californica HAZ160_1</name>
    <dbReference type="NCBI Taxonomy" id="1397850"/>
    <lineage>
        <taxon>Bacteria</taxon>
        <taxon>Bacillati</taxon>
        <taxon>Mycoplasmatota</taxon>
        <taxon>Mycoplasmoidales</taxon>
        <taxon>Metamycoplasmataceae</taxon>
        <taxon>Mycoplasmopsis</taxon>
    </lineage>
</organism>
<gene>
    <name evidence="2" type="ORF">MCAL160_0820</name>
</gene>
<keyword evidence="1" id="KW-0472">Membrane</keyword>
<feature type="transmembrane region" description="Helical" evidence="1">
    <location>
        <begin position="45"/>
        <end position="69"/>
    </location>
</feature>
<dbReference type="KEGG" id="mcm:MCAL160_0820"/>
<keyword evidence="1" id="KW-0812">Transmembrane</keyword>
<reference evidence="2" key="4">
    <citation type="submission" date="2024-06" db="EMBL/GenBank/DDBJ databases">
        <authorList>
            <consortium name="Mycoplasma californicum genome sequencing consortium"/>
            <person name="Hata E."/>
            <person name="Tanaka K."/>
            <person name="Tamamura Y."/>
        </authorList>
    </citation>
    <scope>NUCLEOTIDE SEQUENCE</scope>
    <source>
        <strain evidence="2">HAZ160_1</strain>
    </source>
</reference>
<sequence>MYFSVKNAKKFFFCSKLSQKKTTICRRYKMKYNFEKVSLKEQSQIYGGSVLSLVTAVAPLVISGVSVIANIVRMFTSKSGEAKTGTNGIKWNNTDEKTAKVEPTVQYKTVYVTY</sequence>
<proteinExistence type="predicted"/>
<evidence type="ECO:0000313" key="2">
    <source>
        <dbReference type="EMBL" id="BAP01217.1"/>
    </source>
</evidence>
<reference evidence="2" key="1">
    <citation type="journal article" date="2014" name="Appl. Environ. Microbiol.">
        <title>Molecular Epidemiology of Cases of Mycoplasma californicum Infection in Japan.</title>
        <authorList>
            <person name="Hata E."/>
            <person name="Suzuki K."/>
            <person name="Hanyu H."/>
            <person name="Itoh M."/>
            <person name="Higuchi H."/>
            <person name="Kobayashi H."/>
        </authorList>
    </citation>
    <scope>NUCLEOTIDE SEQUENCE</scope>
    <source>
        <strain evidence="2">HAZ160_1</strain>
    </source>
</reference>
<dbReference type="AlphaFoldDB" id="A0AAT9F8K8"/>
<dbReference type="EMBL" id="AP013353">
    <property type="protein sequence ID" value="BAP01217.1"/>
    <property type="molecule type" value="Genomic_DNA"/>
</dbReference>
<name>A0AAT9F8K8_9BACT</name>
<reference evidence="2" key="3">
    <citation type="journal article" date="2019" name="Vet. Microbiol.">
        <title>Mutations associated with change of susceptibility to lincosamides and/or macrolides in field and laboratory-derived Mycoplasma californicum strains in Japan, and development of a rapid detection method for these mutations.</title>
        <authorList>
            <person name="Hata E."/>
            <person name="Nagai K."/>
            <person name="Murakami K."/>
        </authorList>
    </citation>
    <scope>NUCLEOTIDE SEQUENCE</scope>
    <source>
        <strain evidence="2">HAZ160_1</strain>
    </source>
</reference>
<evidence type="ECO:0000256" key="1">
    <source>
        <dbReference type="SAM" id="Phobius"/>
    </source>
</evidence>
<protein>
    <submittedName>
        <fullName evidence="2">Uncharacterized protein</fullName>
    </submittedName>
</protein>